<name>A0ABQ5R037_9ACTN</name>
<reference evidence="1" key="1">
    <citation type="submission" date="2022-12" db="EMBL/GenBank/DDBJ databases">
        <title>New Phytohabitans aurantiacus sp. RD004123 nov., an actinomycete isolated from soil.</title>
        <authorList>
            <person name="Triningsih D.W."/>
            <person name="Harunari E."/>
            <person name="Igarashi Y."/>
        </authorList>
    </citation>
    <scope>NUCLEOTIDE SEQUENCE</scope>
    <source>
        <strain evidence="1">RD004123</strain>
    </source>
</reference>
<keyword evidence="2" id="KW-1185">Reference proteome</keyword>
<dbReference type="RefSeq" id="WP_281900310.1">
    <property type="nucleotide sequence ID" value="NZ_BSDI01000030.1"/>
</dbReference>
<dbReference type="InterPro" id="IPR011990">
    <property type="entry name" value="TPR-like_helical_dom_sf"/>
</dbReference>
<proteinExistence type="predicted"/>
<evidence type="ECO:0000313" key="1">
    <source>
        <dbReference type="EMBL" id="GLI00174.1"/>
    </source>
</evidence>
<comment type="caution">
    <text evidence="1">The sequence shown here is derived from an EMBL/GenBank/DDBJ whole genome shotgun (WGS) entry which is preliminary data.</text>
</comment>
<evidence type="ECO:0000313" key="2">
    <source>
        <dbReference type="Proteomes" id="UP001144280"/>
    </source>
</evidence>
<dbReference type="EMBL" id="BSDI01000030">
    <property type="protein sequence ID" value="GLI00174.1"/>
    <property type="molecule type" value="Genomic_DNA"/>
</dbReference>
<dbReference type="Proteomes" id="UP001144280">
    <property type="component" value="Unassembled WGS sequence"/>
</dbReference>
<protein>
    <recommendedName>
        <fullName evidence="3">Tetratricopeptide repeat protein</fullName>
    </recommendedName>
</protein>
<gene>
    <name evidence="1" type="ORF">Pa4123_54500</name>
</gene>
<organism evidence="1 2">
    <name type="scientific">Phytohabitans aurantiacus</name>
    <dbReference type="NCBI Taxonomy" id="3016789"/>
    <lineage>
        <taxon>Bacteria</taxon>
        <taxon>Bacillati</taxon>
        <taxon>Actinomycetota</taxon>
        <taxon>Actinomycetes</taxon>
        <taxon>Micromonosporales</taxon>
        <taxon>Micromonosporaceae</taxon>
    </lineage>
</organism>
<accession>A0ABQ5R037</accession>
<sequence>MTDKVHELMSRADGMPYGAAKTTVVEEAVRYADAADDLDLSFATRMELVNAYQYGAEPGKSFVPFSWCLSTYDEDPKRFGGHTHTLLWYFKYMISNLTGFPEIPLDRTYAILDDMERRWRAGGHTMHAVHRYREMIAAHVGDSDTEVEQFRLWSAAPRDALSDCIGCDPTGKVRHLSRHQRYEEAVGVAVPVLQGRMTCREQPQHILTSLLPAYVHTGRLTEAADAHRRAYRTLRADRGELESVADHIQFCALTGNEVRALELVERHLGWLDNPPSPRAVMRFASTAALTLRRVDPDLSISRRGSEVAAAALAAEMADLAAEVAARFDARNGSKQQSDTVANTIAAEPWVEYLPLSETARRAVERRSVAAAPAPSAPAVVETPPVDPGLTGDALLDHAEERWRVRDAAGARAAWAAFADRVPDAARTPSQAARLLDAHGLQIVDEDPQAALDAWRESLAAHADLDDDYRVRRSRARIGMLLCQLGEVDEGVATGEEPLRRLFTEGDPATRAGWGISLAAMQLAAGRPAEALDVLNRAEPLVELSGTPEIGVEMRLLRATVLLALDRADEAEPELRAVQATEAADDMQRGYAAFRLGGLLLHRDDIEGAVDAYADAAALTSGPMAAEARFHRGRLLAAGPRAAEAVPDLVEAVAEFTVYGAVEPPALARIELAIAYLNSGRAHEAAETAEEAVAALPGSEVAAELPRARQVLASAYRQIGELDAALDLVRANIAAGESDPYGLARLREDEGDVLEAADRDGEAVPAYEAAATAYQTAESPLDSVRALRKAARSARYASQLDDTARLLDAVETALIPLPSAEPAVVFHAAGLDYDRSALADRMGRRAEAAMLAGRAAEGYDRIGAADNAADARLTQAELLDEPAAEPLLRQVFESVEHGTNLWYRAGYALADTLRTLGRDPEADTIQGRLDAATP</sequence>
<dbReference type="Gene3D" id="1.25.40.10">
    <property type="entry name" value="Tetratricopeptide repeat domain"/>
    <property type="match status" value="2"/>
</dbReference>
<evidence type="ECO:0008006" key="3">
    <source>
        <dbReference type="Google" id="ProtNLM"/>
    </source>
</evidence>
<dbReference type="SUPFAM" id="SSF48452">
    <property type="entry name" value="TPR-like"/>
    <property type="match status" value="2"/>
</dbReference>